<accession>A0A4P9Z417</accession>
<keyword evidence="4" id="KW-1185">Reference proteome</keyword>
<keyword evidence="1" id="KW-0812">Transmembrane</keyword>
<reference evidence="4" key="1">
    <citation type="journal article" date="2018" name="Nat. Microbiol.">
        <title>Leveraging single-cell genomics to expand the fungal tree of life.</title>
        <authorList>
            <person name="Ahrendt S.R."/>
            <person name="Quandt C.A."/>
            <person name="Ciobanu D."/>
            <person name="Clum A."/>
            <person name="Salamov A."/>
            <person name="Andreopoulos B."/>
            <person name="Cheng J.F."/>
            <person name="Woyke T."/>
            <person name="Pelin A."/>
            <person name="Henrissat B."/>
            <person name="Reynolds N.K."/>
            <person name="Benny G.L."/>
            <person name="Smith M.E."/>
            <person name="James T.Y."/>
            <person name="Grigoriev I.V."/>
        </authorList>
    </citation>
    <scope>NUCLEOTIDE SEQUENCE [LARGE SCALE GENOMIC DNA]</scope>
    <source>
        <strain evidence="4">Benny S71-1</strain>
    </source>
</reference>
<feature type="signal peptide" evidence="2">
    <location>
        <begin position="1"/>
        <end position="19"/>
    </location>
</feature>
<protein>
    <recommendedName>
        <fullName evidence="5">Major facilitator superfamily domain-containing protein</fullName>
    </recommendedName>
</protein>
<gene>
    <name evidence="3" type="ORF">SYNPS1DRAFT_21249</name>
</gene>
<organism evidence="3 4">
    <name type="scientific">Syncephalis pseudoplumigaleata</name>
    <dbReference type="NCBI Taxonomy" id="1712513"/>
    <lineage>
        <taxon>Eukaryota</taxon>
        <taxon>Fungi</taxon>
        <taxon>Fungi incertae sedis</taxon>
        <taxon>Zoopagomycota</taxon>
        <taxon>Zoopagomycotina</taxon>
        <taxon>Zoopagomycetes</taxon>
        <taxon>Zoopagales</taxon>
        <taxon>Piptocephalidaceae</taxon>
        <taxon>Syncephalis</taxon>
    </lineage>
</organism>
<evidence type="ECO:0000256" key="1">
    <source>
        <dbReference type="SAM" id="Phobius"/>
    </source>
</evidence>
<sequence length="157" mass="17070">MLFLFGLIAYAAHFGLALAERNGVYFGVLATGSIMTATIQMLLRWAVTIDKHRRIVLVAAGCTALGFWLNRVFHPVLFAIGYYGILAVSGLVLLLALIQLAVSFGDRTEARKYRQRHAVLLCIIAGLQIGANVSMVLFFTPAAYAAELLLCLIAVIV</sequence>
<name>A0A4P9Z417_9FUNG</name>
<dbReference type="OrthoDB" id="10436951at2759"/>
<feature type="transmembrane region" description="Helical" evidence="1">
    <location>
        <begin position="76"/>
        <end position="98"/>
    </location>
</feature>
<feature type="transmembrane region" description="Helical" evidence="1">
    <location>
        <begin position="118"/>
        <end position="139"/>
    </location>
</feature>
<dbReference type="EMBL" id="KZ989261">
    <property type="protein sequence ID" value="RKP27148.1"/>
    <property type="molecule type" value="Genomic_DNA"/>
</dbReference>
<evidence type="ECO:0000256" key="2">
    <source>
        <dbReference type="SAM" id="SignalP"/>
    </source>
</evidence>
<feature type="transmembrane region" description="Helical" evidence="1">
    <location>
        <begin position="54"/>
        <end position="70"/>
    </location>
</feature>
<feature type="chain" id="PRO_5020416935" description="Major facilitator superfamily domain-containing protein" evidence="2">
    <location>
        <begin position="20"/>
        <end position="157"/>
    </location>
</feature>
<evidence type="ECO:0000313" key="3">
    <source>
        <dbReference type="EMBL" id="RKP27148.1"/>
    </source>
</evidence>
<proteinExistence type="predicted"/>
<keyword evidence="1" id="KW-1133">Transmembrane helix</keyword>
<feature type="transmembrane region" description="Helical" evidence="1">
    <location>
        <begin position="29"/>
        <end position="47"/>
    </location>
</feature>
<dbReference type="Proteomes" id="UP000278143">
    <property type="component" value="Unassembled WGS sequence"/>
</dbReference>
<keyword evidence="1" id="KW-0472">Membrane</keyword>
<dbReference type="AlphaFoldDB" id="A0A4P9Z417"/>
<keyword evidence="2" id="KW-0732">Signal</keyword>
<evidence type="ECO:0000313" key="4">
    <source>
        <dbReference type="Proteomes" id="UP000278143"/>
    </source>
</evidence>
<evidence type="ECO:0008006" key="5">
    <source>
        <dbReference type="Google" id="ProtNLM"/>
    </source>
</evidence>